<dbReference type="AlphaFoldDB" id="A0A8J5SN40"/>
<dbReference type="EMBL" id="JAAALK010000284">
    <property type="protein sequence ID" value="KAG8067912.1"/>
    <property type="molecule type" value="Genomic_DNA"/>
</dbReference>
<gene>
    <name evidence="2" type="ORF">GUJ93_ZPchr0005g14480</name>
</gene>
<name>A0A8J5SN40_ZIZPA</name>
<comment type="caution">
    <text evidence="2">The sequence shown here is derived from an EMBL/GenBank/DDBJ whole genome shotgun (WGS) entry which is preliminary data.</text>
</comment>
<dbReference type="Proteomes" id="UP000729402">
    <property type="component" value="Unassembled WGS sequence"/>
</dbReference>
<evidence type="ECO:0000256" key="1">
    <source>
        <dbReference type="SAM" id="MobiDB-lite"/>
    </source>
</evidence>
<evidence type="ECO:0000313" key="3">
    <source>
        <dbReference type="Proteomes" id="UP000729402"/>
    </source>
</evidence>
<evidence type="ECO:0000313" key="2">
    <source>
        <dbReference type="EMBL" id="KAG8067912.1"/>
    </source>
</evidence>
<reference evidence="2" key="2">
    <citation type="submission" date="2021-02" db="EMBL/GenBank/DDBJ databases">
        <authorList>
            <person name="Kimball J.A."/>
            <person name="Haas M.W."/>
            <person name="Macchietto M."/>
            <person name="Kono T."/>
            <person name="Duquette J."/>
            <person name="Shao M."/>
        </authorList>
    </citation>
    <scope>NUCLEOTIDE SEQUENCE</scope>
    <source>
        <tissue evidence="2">Fresh leaf tissue</tissue>
    </source>
</reference>
<reference evidence="2" key="1">
    <citation type="journal article" date="2021" name="bioRxiv">
        <title>Whole Genome Assembly and Annotation of Northern Wild Rice, Zizania palustris L., Supports a Whole Genome Duplication in the Zizania Genus.</title>
        <authorList>
            <person name="Haas M."/>
            <person name="Kono T."/>
            <person name="Macchietto M."/>
            <person name="Millas R."/>
            <person name="McGilp L."/>
            <person name="Shao M."/>
            <person name="Duquette J."/>
            <person name="Hirsch C.N."/>
            <person name="Kimball J."/>
        </authorList>
    </citation>
    <scope>NUCLEOTIDE SEQUENCE</scope>
    <source>
        <tissue evidence="2">Fresh leaf tissue</tissue>
    </source>
</reference>
<protein>
    <submittedName>
        <fullName evidence="2">Uncharacterized protein</fullName>
    </submittedName>
</protein>
<accession>A0A8J5SN40</accession>
<feature type="region of interest" description="Disordered" evidence="1">
    <location>
        <begin position="1"/>
        <end position="20"/>
    </location>
</feature>
<keyword evidence="3" id="KW-1185">Reference proteome</keyword>
<sequence length="104" mass="11520">MASMGRHRLGASGVAGGKSSWSGVARRWDGAMPMASRLLLSRVDCFCTSLVSTIIGIFVSFLADMHSSRVHVPSCWRNFIHLDDEEVSMIEIIAVPPRTYEHKE</sequence>
<proteinExistence type="predicted"/>
<organism evidence="2 3">
    <name type="scientific">Zizania palustris</name>
    <name type="common">Northern wild rice</name>
    <dbReference type="NCBI Taxonomy" id="103762"/>
    <lineage>
        <taxon>Eukaryota</taxon>
        <taxon>Viridiplantae</taxon>
        <taxon>Streptophyta</taxon>
        <taxon>Embryophyta</taxon>
        <taxon>Tracheophyta</taxon>
        <taxon>Spermatophyta</taxon>
        <taxon>Magnoliopsida</taxon>
        <taxon>Liliopsida</taxon>
        <taxon>Poales</taxon>
        <taxon>Poaceae</taxon>
        <taxon>BOP clade</taxon>
        <taxon>Oryzoideae</taxon>
        <taxon>Oryzeae</taxon>
        <taxon>Zizaniinae</taxon>
        <taxon>Zizania</taxon>
    </lineage>
</organism>